<reference evidence="2 3" key="1">
    <citation type="submission" date="2016-03" db="EMBL/GenBank/DDBJ databases">
        <title>Trachymyrmex septentrionalis WGS genome.</title>
        <authorList>
            <person name="Nygaard S."/>
            <person name="Hu H."/>
            <person name="Boomsma J."/>
            <person name="Zhang G."/>
        </authorList>
    </citation>
    <scope>NUCLEOTIDE SEQUENCE [LARGE SCALE GENOMIC DNA]</scope>
    <source>
        <strain evidence="2">Tsep2-gDNA-1</strain>
        <tissue evidence="2">Whole body</tissue>
    </source>
</reference>
<evidence type="ECO:0000256" key="1">
    <source>
        <dbReference type="SAM" id="MobiDB-lite"/>
    </source>
</evidence>
<protein>
    <submittedName>
        <fullName evidence="2">Uncharacterized protein</fullName>
    </submittedName>
</protein>
<gene>
    <name evidence="2" type="ORF">ALC56_11384</name>
</gene>
<dbReference type="EMBL" id="KQ981864">
    <property type="protein sequence ID" value="KYN34277.1"/>
    <property type="molecule type" value="Genomic_DNA"/>
</dbReference>
<evidence type="ECO:0000313" key="3">
    <source>
        <dbReference type="Proteomes" id="UP000078541"/>
    </source>
</evidence>
<proteinExistence type="predicted"/>
<keyword evidence="3" id="KW-1185">Reference proteome</keyword>
<organism evidence="2 3">
    <name type="scientific">Trachymyrmex septentrionalis</name>
    <dbReference type="NCBI Taxonomy" id="34720"/>
    <lineage>
        <taxon>Eukaryota</taxon>
        <taxon>Metazoa</taxon>
        <taxon>Ecdysozoa</taxon>
        <taxon>Arthropoda</taxon>
        <taxon>Hexapoda</taxon>
        <taxon>Insecta</taxon>
        <taxon>Pterygota</taxon>
        <taxon>Neoptera</taxon>
        <taxon>Endopterygota</taxon>
        <taxon>Hymenoptera</taxon>
        <taxon>Apocrita</taxon>
        <taxon>Aculeata</taxon>
        <taxon>Formicoidea</taxon>
        <taxon>Formicidae</taxon>
        <taxon>Myrmicinae</taxon>
        <taxon>Trachymyrmex</taxon>
    </lineage>
</organism>
<feature type="compositionally biased region" description="Basic and acidic residues" evidence="1">
    <location>
        <begin position="55"/>
        <end position="70"/>
    </location>
</feature>
<name>A0A195F275_9HYME</name>
<accession>A0A195F275</accession>
<evidence type="ECO:0000313" key="2">
    <source>
        <dbReference type="EMBL" id="KYN34277.1"/>
    </source>
</evidence>
<dbReference type="Proteomes" id="UP000078541">
    <property type="component" value="Unassembled WGS sequence"/>
</dbReference>
<feature type="region of interest" description="Disordered" evidence="1">
    <location>
        <begin position="55"/>
        <end position="81"/>
    </location>
</feature>
<sequence>MHDIRRSVTLKLRFLLSISYKSVSRQSEGCQIRGVHIIVLSQQLVQQGKRWHLRYPDERERERERERDGEGEGGGEGRGQPAAEHNFARVFLIQQKHPEHVKRNRVMLSLSVGVRFLFLFHPLPATSTAAARGNARAPGLRNSSALTDGQGASIVQTRGKIMRSFPPRFVLRAIKALDYSACGIGKRATRPENELRDWSRRKEARVFQADNNWKSNGKLGADMKRQSLIWQ</sequence>
<dbReference type="AlphaFoldDB" id="A0A195F275"/>